<evidence type="ECO:0000256" key="1">
    <source>
        <dbReference type="SAM" id="Phobius"/>
    </source>
</evidence>
<dbReference type="InterPro" id="IPR055396">
    <property type="entry name" value="DUF7088"/>
</dbReference>
<evidence type="ECO:0000313" key="5">
    <source>
        <dbReference type="Proteomes" id="UP001221217"/>
    </source>
</evidence>
<evidence type="ECO:0000259" key="3">
    <source>
        <dbReference type="Pfam" id="PF23357"/>
    </source>
</evidence>
<proteinExistence type="predicted"/>
<comment type="caution">
    <text evidence="4">The sequence shown here is derived from an EMBL/GenBank/DDBJ whole genome shotgun (WGS) entry which is preliminary data.</text>
</comment>
<evidence type="ECO:0000313" key="4">
    <source>
        <dbReference type="EMBL" id="MDC7225802.1"/>
    </source>
</evidence>
<organism evidence="4 5">
    <name type="scientific">Candidatus Thalassospirochaeta sargassi</name>
    <dbReference type="NCBI Taxonomy" id="3119039"/>
    <lineage>
        <taxon>Bacteria</taxon>
        <taxon>Pseudomonadati</taxon>
        <taxon>Spirochaetota</taxon>
        <taxon>Spirochaetia</taxon>
        <taxon>Spirochaetales</taxon>
        <taxon>Spirochaetaceae</taxon>
        <taxon>Candidatus Thalassospirochaeta</taxon>
    </lineage>
</organism>
<gene>
    <name evidence="4" type="ORF">PQJ61_03440</name>
</gene>
<accession>A0AAJ1IAP9</accession>
<dbReference type="InterPro" id="IPR019196">
    <property type="entry name" value="ABC_transp_unknown"/>
</dbReference>
<feature type="domain" description="DUF7088" evidence="3">
    <location>
        <begin position="35"/>
        <end position="146"/>
    </location>
</feature>
<reference evidence="4 5" key="1">
    <citation type="submission" date="2022-12" db="EMBL/GenBank/DDBJ databases">
        <title>Metagenome assembled genome from gulf of manar.</title>
        <authorList>
            <person name="Kohli P."/>
            <person name="Pk S."/>
            <person name="Venkata Ramana C."/>
            <person name="Sasikala C."/>
        </authorList>
    </citation>
    <scope>NUCLEOTIDE SEQUENCE [LARGE SCALE GENOMIC DNA]</scope>
    <source>
        <strain evidence="4">JB008</strain>
    </source>
</reference>
<protein>
    <submittedName>
        <fullName evidence="4">Gldg family protein</fullName>
    </submittedName>
</protein>
<feature type="transmembrane region" description="Helical" evidence="1">
    <location>
        <begin position="675"/>
        <end position="695"/>
    </location>
</feature>
<dbReference type="Proteomes" id="UP001221217">
    <property type="component" value="Unassembled WGS sequence"/>
</dbReference>
<dbReference type="Pfam" id="PF23357">
    <property type="entry name" value="DUF7088"/>
    <property type="match status" value="2"/>
</dbReference>
<evidence type="ECO:0000259" key="2">
    <source>
        <dbReference type="Pfam" id="PF09822"/>
    </source>
</evidence>
<dbReference type="Pfam" id="PF09822">
    <property type="entry name" value="ABC_transp_aux"/>
    <property type="match status" value="1"/>
</dbReference>
<keyword evidence="1" id="KW-0472">Membrane</keyword>
<name>A0AAJ1IAP9_9SPIO</name>
<dbReference type="EMBL" id="JAQQAL010000010">
    <property type="protein sequence ID" value="MDC7225802.1"/>
    <property type="molecule type" value="Genomic_DNA"/>
</dbReference>
<keyword evidence="1" id="KW-1133">Transmembrane helix</keyword>
<feature type="domain" description="ABC-type uncharacterised transport system" evidence="2">
    <location>
        <begin position="314"/>
        <end position="622"/>
    </location>
</feature>
<dbReference type="AlphaFoldDB" id="A0AAJ1IAP9"/>
<feature type="domain" description="DUF7088" evidence="3">
    <location>
        <begin position="182"/>
        <end position="257"/>
    </location>
</feature>
<keyword evidence="1" id="KW-0812">Transmembrane</keyword>
<sequence>MKRKTEIIRFALYALVIVLLNIAMQTAFFRIDLTENGTYSLTDISRRMVSELEEPLTIKVYITENLPSPYNNLEQNLQDILGEYALSGNRNFNYDIYPITNLDEDNAGASSEIEDEAKSYGINPIQIQQVDQSEINLTSAYMGIAFIHADMIETIPVINPNENIEYVLTSTVMKMQEKTSRLLALDEDISMKLYLSSSLIEMSPELAAYSDQLQDVVDSLNKVNYNRISYEWIDPDTSGAPDYEKYGFAPLQLQDADGSIIELYGSAVMEYGGNSTSFDVLNRGLFGGYTIQDPAAIEDQLNGVVERLIGVGNKVAWLSDHGTIQLYGNSQQQYGEPSVASFLTLASSRYSLEPVALSTDLIPDDAGSMIIARPQPFQPYSEWDLYQIDQFLMNGGDVAVFMDGFMEYIPQQQGQMQQQQPIYIPRNTGLEKLLEHYGAKVGQSYVMDENCFHQQQQGESGIIDMPIYFAPQIAADNINSNLPYLDGIKGLIMLNSSPIEINENLPEGRTAEVLFSSSDESWLVEDTQQINLYNPMMIMPPGSYEDGGNYPLAVVLEGNFTSYFADKGVPDKPAPAEGEGEALSEEYQIKMDRLSKTENMTKATDSGRLFVFGSSLAISDNLVDQSGTATNSIMILNILDEMNGNGDFALMRKKGLNYSPLNDTEPGMKTFIRTFNMVIIPVFVIVAGLLVWLGWSRRKRKIAAMFQEAEDE</sequence>